<gene>
    <name evidence="4" type="primary">PEX16</name>
    <name evidence="4" type="ORF">CEXT_370721</name>
</gene>
<dbReference type="GO" id="GO:0005778">
    <property type="term" value="C:peroxisomal membrane"/>
    <property type="evidence" value="ECO:0007669"/>
    <property type="project" value="UniProtKB-SubCell"/>
</dbReference>
<keyword evidence="5" id="KW-1185">Reference proteome</keyword>
<dbReference type="Proteomes" id="UP001054945">
    <property type="component" value="Unassembled WGS sequence"/>
</dbReference>
<evidence type="ECO:0000313" key="5">
    <source>
        <dbReference type="Proteomes" id="UP001054945"/>
    </source>
</evidence>
<evidence type="ECO:0000256" key="2">
    <source>
        <dbReference type="ARBA" id="ARBA00018577"/>
    </source>
</evidence>
<comment type="subcellular location">
    <subcellularLocation>
        <location evidence="3">Peroxisome membrane</location>
    </subcellularLocation>
</comment>
<keyword evidence="3" id="KW-0576">Peroxisome</keyword>
<dbReference type="EMBL" id="BPLR01003604">
    <property type="protein sequence ID" value="GIX86647.1"/>
    <property type="molecule type" value="Genomic_DNA"/>
</dbReference>
<comment type="similarity">
    <text evidence="1 3">Belongs to the peroxin-16 family.</text>
</comment>
<proteinExistence type="inferred from homology"/>
<dbReference type="PANTHER" id="PTHR13299:SF0">
    <property type="entry name" value="PEROXISOMAL MEMBRANE PROTEIN PEX16"/>
    <property type="match status" value="1"/>
</dbReference>
<evidence type="ECO:0000256" key="3">
    <source>
        <dbReference type="RuleBase" id="RU365003"/>
    </source>
</evidence>
<reference evidence="4 5" key="1">
    <citation type="submission" date="2021-06" db="EMBL/GenBank/DDBJ databases">
        <title>Caerostris extrusa draft genome.</title>
        <authorList>
            <person name="Kono N."/>
            <person name="Arakawa K."/>
        </authorList>
    </citation>
    <scope>NUCLEOTIDE SEQUENCE [LARGE SCALE GENOMIC DNA]</scope>
</reference>
<protein>
    <recommendedName>
        <fullName evidence="2 3">Peroxisomal membrane protein PEX16</fullName>
    </recommendedName>
</protein>
<dbReference type="AlphaFoldDB" id="A0AAV4NPC3"/>
<sequence>LHLLKQKLDLNKGEKQEINRRALSLLLYLLRSPFYDQYSKQRIMIMLHIISNRVIGSGLFLRPLIEYIPEWQQQYFYSWSS</sequence>
<organism evidence="4 5">
    <name type="scientific">Caerostris extrusa</name>
    <name type="common">Bark spider</name>
    <name type="synonym">Caerostris bankana</name>
    <dbReference type="NCBI Taxonomy" id="172846"/>
    <lineage>
        <taxon>Eukaryota</taxon>
        <taxon>Metazoa</taxon>
        <taxon>Ecdysozoa</taxon>
        <taxon>Arthropoda</taxon>
        <taxon>Chelicerata</taxon>
        <taxon>Arachnida</taxon>
        <taxon>Araneae</taxon>
        <taxon>Araneomorphae</taxon>
        <taxon>Entelegynae</taxon>
        <taxon>Araneoidea</taxon>
        <taxon>Araneidae</taxon>
        <taxon>Caerostris</taxon>
    </lineage>
</organism>
<keyword evidence="3" id="KW-0962">Peroxisome biogenesis</keyword>
<accession>A0AAV4NPC3</accession>
<dbReference type="InterPro" id="IPR013919">
    <property type="entry name" value="Pex16"/>
</dbReference>
<dbReference type="Pfam" id="PF08610">
    <property type="entry name" value="Pex16"/>
    <property type="match status" value="1"/>
</dbReference>
<dbReference type="GO" id="GO:0007031">
    <property type="term" value="P:peroxisome organization"/>
    <property type="evidence" value="ECO:0007669"/>
    <property type="project" value="UniProtKB-KW"/>
</dbReference>
<evidence type="ECO:0000256" key="1">
    <source>
        <dbReference type="ARBA" id="ARBA00009505"/>
    </source>
</evidence>
<dbReference type="PANTHER" id="PTHR13299">
    <property type="entry name" value="PEROXISOMAL MEMBRANE PROTEIN PEX16"/>
    <property type="match status" value="1"/>
</dbReference>
<evidence type="ECO:0000313" key="4">
    <source>
        <dbReference type="EMBL" id="GIX86647.1"/>
    </source>
</evidence>
<name>A0AAV4NPC3_CAEEX</name>
<comment type="caution">
    <text evidence="4">The sequence shown here is derived from an EMBL/GenBank/DDBJ whole genome shotgun (WGS) entry which is preliminary data.</text>
</comment>
<feature type="non-terminal residue" evidence="4">
    <location>
        <position position="1"/>
    </location>
</feature>